<sequence>MSYEVDFKNVETVGLEGLPLAKELAGLRANEARYFWNKYKFIYTTYPASEMQKEIAWLNKILLDEREIVFQAKVIEVAIYEDDKLYWPDFIFDNGMIINVLYEKNVEKPKRAVGIKLCEGMAVPDELQGKFKFAHQRSKLAGTIRGSYFNLHQDWL</sequence>
<dbReference type="Proteomes" id="UP001215461">
    <property type="component" value="Unassembled WGS sequence"/>
</dbReference>
<organism evidence="1 2">
    <name type="scientific">Weissella paramesenteroides</name>
    <name type="common">Leuconostoc paramesenteroides</name>
    <dbReference type="NCBI Taxonomy" id="1249"/>
    <lineage>
        <taxon>Bacteria</taxon>
        <taxon>Bacillati</taxon>
        <taxon>Bacillota</taxon>
        <taxon>Bacilli</taxon>
        <taxon>Lactobacillales</taxon>
        <taxon>Lactobacillaceae</taxon>
        <taxon>Weissella</taxon>
    </lineage>
</organism>
<evidence type="ECO:0000313" key="2">
    <source>
        <dbReference type="Proteomes" id="UP001215461"/>
    </source>
</evidence>
<dbReference type="RefSeq" id="WP_140836428.1">
    <property type="nucleotide sequence ID" value="NZ_CAXLJE010000001.1"/>
</dbReference>
<dbReference type="EMBL" id="JAANXN010000001">
    <property type="protein sequence ID" value="MDF8370095.1"/>
    <property type="molecule type" value="Genomic_DNA"/>
</dbReference>
<accession>A0A5M9EJN7</accession>
<protein>
    <submittedName>
        <fullName evidence="1">Phage tail protein</fullName>
    </submittedName>
</protein>
<dbReference type="AlphaFoldDB" id="A0A5M9EJN7"/>
<gene>
    <name evidence="1" type="ORF">G9403_00230</name>
</gene>
<reference evidence="1 2" key="1">
    <citation type="submission" date="2020-03" db="EMBL/GenBank/DDBJ databases">
        <title>Comparative genomics of Weissella paramesenteroides.</title>
        <authorList>
            <person name="Kant R."/>
            <person name="Takala T."/>
            <person name="Saris P."/>
        </authorList>
    </citation>
    <scope>NUCLEOTIDE SEQUENCE [LARGE SCALE GENOMIC DNA]</scope>
    <source>
        <strain evidence="1 2">SJ27-4</strain>
    </source>
</reference>
<name>A0A5M9EJN7_WEIPA</name>
<evidence type="ECO:0000313" key="1">
    <source>
        <dbReference type="EMBL" id="MDF8370095.1"/>
    </source>
</evidence>
<comment type="caution">
    <text evidence="1">The sequence shown here is derived from an EMBL/GenBank/DDBJ whole genome shotgun (WGS) entry which is preliminary data.</text>
</comment>
<proteinExistence type="predicted"/>